<gene>
    <name evidence="1" type="ORF">GA0070561_2104</name>
</gene>
<evidence type="ECO:0000313" key="1">
    <source>
        <dbReference type="EMBL" id="SCE87850.1"/>
    </source>
</evidence>
<dbReference type="RefSeq" id="WP_091398065.1">
    <property type="nucleotide sequence ID" value="NZ_FMCR01000002.1"/>
</dbReference>
<dbReference type="Proteomes" id="UP000198864">
    <property type="component" value="Unassembled WGS sequence"/>
</dbReference>
<proteinExistence type="predicted"/>
<name>A0A1C4VV55_9ACTN</name>
<accession>A0A1C4VV55</accession>
<dbReference type="EMBL" id="FMCR01000002">
    <property type="protein sequence ID" value="SCE87850.1"/>
    <property type="molecule type" value="Genomic_DNA"/>
</dbReference>
<reference evidence="1 2" key="1">
    <citation type="submission" date="2016-06" db="EMBL/GenBank/DDBJ databases">
        <authorList>
            <person name="Kjaerup R.B."/>
            <person name="Dalgaard T.S."/>
            <person name="Juul-Madsen H.R."/>
        </authorList>
    </citation>
    <scope>NUCLEOTIDE SEQUENCE [LARGE SCALE GENOMIC DNA]</scope>
    <source>
        <strain evidence="1 2">DSM 44871</strain>
    </source>
</reference>
<organism evidence="1 2">
    <name type="scientific">Micromonospora saelicesensis</name>
    <dbReference type="NCBI Taxonomy" id="285676"/>
    <lineage>
        <taxon>Bacteria</taxon>
        <taxon>Bacillati</taxon>
        <taxon>Actinomycetota</taxon>
        <taxon>Actinomycetes</taxon>
        <taxon>Micromonosporales</taxon>
        <taxon>Micromonosporaceae</taxon>
        <taxon>Micromonospora</taxon>
    </lineage>
</organism>
<keyword evidence="1" id="KW-0238">DNA-binding</keyword>
<dbReference type="InterPro" id="IPR036390">
    <property type="entry name" value="WH_DNA-bd_sf"/>
</dbReference>
<dbReference type="InterPro" id="IPR036388">
    <property type="entry name" value="WH-like_DNA-bd_sf"/>
</dbReference>
<evidence type="ECO:0000313" key="2">
    <source>
        <dbReference type="Proteomes" id="UP000198864"/>
    </source>
</evidence>
<dbReference type="Gene3D" id="1.10.10.10">
    <property type="entry name" value="Winged helix-like DNA-binding domain superfamily/Winged helix DNA-binding domain"/>
    <property type="match status" value="1"/>
</dbReference>
<sequence>MSTLPTLNGQVVGQAHYATRALLERAVVPLGLNFGQVLALNVLAAGAVERARLVHRITSTLKVDEPAVREVIDQLVDAGIAQVDGPEPHVRLTDTGHATQAHVADAVAGITARLYGDIPADELAAAARVLTLVTQRANDELAGAA</sequence>
<dbReference type="SUPFAM" id="SSF46785">
    <property type="entry name" value="Winged helix' DNA-binding domain"/>
    <property type="match status" value="1"/>
</dbReference>
<dbReference type="AlphaFoldDB" id="A0A1C4VV55"/>
<protein>
    <submittedName>
        <fullName evidence="1">DNA-binding transcriptional regulator, MarR family</fullName>
    </submittedName>
</protein>
<dbReference type="GO" id="GO:0003677">
    <property type="term" value="F:DNA binding"/>
    <property type="evidence" value="ECO:0007669"/>
    <property type="project" value="UniProtKB-KW"/>
</dbReference>